<dbReference type="Proteomes" id="UP000635606">
    <property type="component" value="Unassembled WGS sequence"/>
</dbReference>
<comment type="caution">
    <text evidence="1">The sequence shown here is derived from an EMBL/GenBank/DDBJ whole genome shotgun (WGS) entry which is preliminary data.</text>
</comment>
<dbReference type="EMBL" id="BOPH01000031">
    <property type="protein sequence ID" value="GIJ67744.1"/>
    <property type="molecule type" value="Genomic_DNA"/>
</dbReference>
<protein>
    <submittedName>
        <fullName evidence="1">Kinase</fullName>
    </submittedName>
</protein>
<accession>A0A8J3ZP12</accession>
<dbReference type="AlphaFoldDB" id="A0A8J3ZP12"/>
<sequence>MTALIVFAGLPGSGKSTVAEVYGDRIGAPVLAVDTVDRSMQSMGVTESRPGVTAYVVVEALAEEHLRRGRTVVVDAVNAVEVARQQWRELALRSGATLRFVEVVCSDPALHRARVEARHASDPWKPDWARVAARAYEPWTDERTVLDSASHDASELADRIAFRP</sequence>
<dbReference type="InterPro" id="IPR027417">
    <property type="entry name" value="P-loop_NTPase"/>
</dbReference>
<dbReference type="RefSeq" id="WP_239160159.1">
    <property type="nucleotide sequence ID" value="NZ_BOPH01000031.1"/>
</dbReference>
<keyword evidence="1" id="KW-0808">Transferase</keyword>
<organism evidence="1 2">
    <name type="scientific">Virgisporangium ochraceum</name>
    <dbReference type="NCBI Taxonomy" id="65505"/>
    <lineage>
        <taxon>Bacteria</taxon>
        <taxon>Bacillati</taxon>
        <taxon>Actinomycetota</taxon>
        <taxon>Actinomycetes</taxon>
        <taxon>Micromonosporales</taxon>
        <taxon>Micromonosporaceae</taxon>
        <taxon>Virgisporangium</taxon>
    </lineage>
</organism>
<reference evidence="1" key="1">
    <citation type="submission" date="2021-01" db="EMBL/GenBank/DDBJ databases">
        <title>Whole genome shotgun sequence of Virgisporangium ochraceum NBRC 16418.</title>
        <authorList>
            <person name="Komaki H."/>
            <person name="Tamura T."/>
        </authorList>
    </citation>
    <scope>NUCLEOTIDE SEQUENCE</scope>
    <source>
        <strain evidence="1">NBRC 16418</strain>
    </source>
</reference>
<dbReference type="PANTHER" id="PTHR37807">
    <property type="entry name" value="OS07G0160300 PROTEIN"/>
    <property type="match status" value="1"/>
</dbReference>
<evidence type="ECO:0000313" key="2">
    <source>
        <dbReference type="Proteomes" id="UP000635606"/>
    </source>
</evidence>
<dbReference type="Gene3D" id="3.40.50.300">
    <property type="entry name" value="P-loop containing nucleotide triphosphate hydrolases"/>
    <property type="match status" value="1"/>
</dbReference>
<name>A0A8J3ZP12_9ACTN</name>
<gene>
    <name evidence="1" type="ORF">Voc01_026610</name>
</gene>
<dbReference type="GO" id="GO:0016301">
    <property type="term" value="F:kinase activity"/>
    <property type="evidence" value="ECO:0007669"/>
    <property type="project" value="UniProtKB-KW"/>
</dbReference>
<keyword evidence="1" id="KW-0418">Kinase</keyword>
<dbReference type="SUPFAM" id="SSF52540">
    <property type="entry name" value="P-loop containing nucleoside triphosphate hydrolases"/>
    <property type="match status" value="1"/>
</dbReference>
<dbReference type="PANTHER" id="PTHR37807:SF3">
    <property type="entry name" value="OS07G0160300 PROTEIN"/>
    <property type="match status" value="1"/>
</dbReference>
<evidence type="ECO:0000313" key="1">
    <source>
        <dbReference type="EMBL" id="GIJ67744.1"/>
    </source>
</evidence>
<keyword evidence="2" id="KW-1185">Reference proteome</keyword>
<dbReference type="Pfam" id="PF13671">
    <property type="entry name" value="AAA_33"/>
    <property type="match status" value="1"/>
</dbReference>
<proteinExistence type="predicted"/>